<evidence type="ECO:0000256" key="2">
    <source>
        <dbReference type="ARBA" id="ARBA00005128"/>
    </source>
</evidence>
<reference evidence="8 9" key="2">
    <citation type="journal article" date="2010" name="Stand. Genomic Sci.">
        <title>Complete genome sequence of Gordonia bronchialis type strain (3410).</title>
        <authorList>
            <person name="Ivanova N."/>
            <person name="Sikorski J."/>
            <person name="Jando M."/>
            <person name="Lapidus A."/>
            <person name="Nolan M."/>
            <person name="Lucas S."/>
            <person name="Del Rio T.G."/>
            <person name="Tice H."/>
            <person name="Copeland A."/>
            <person name="Cheng J.F."/>
            <person name="Chen F."/>
            <person name="Bruce D."/>
            <person name="Goodwin L."/>
            <person name="Pitluck S."/>
            <person name="Mavromatis K."/>
            <person name="Ovchinnikova G."/>
            <person name="Pati A."/>
            <person name="Chen A."/>
            <person name="Palaniappan K."/>
            <person name="Land M."/>
            <person name="Hauser L."/>
            <person name="Chang Y.J."/>
            <person name="Jeffries C.D."/>
            <person name="Chain P."/>
            <person name="Saunders E."/>
            <person name="Han C."/>
            <person name="Detter J.C."/>
            <person name="Brettin T."/>
            <person name="Rohde M."/>
            <person name="Goker M."/>
            <person name="Bristow J."/>
            <person name="Eisen J.A."/>
            <person name="Markowitz V."/>
            <person name="Hugenholtz P."/>
            <person name="Klenk H.P."/>
            <person name="Kyrpides N.C."/>
        </authorList>
    </citation>
    <scope>NUCLEOTIDE SEQUENCE [LARGE SCALE GENOMIC DNA]</scope>
    <source>
        <strain evidence="9">ATCC 25592 / DSM 43247 / BCRC 13721 / JCM 3198 / KCTC 3076 / NBRC 16047 / NCTC 10667</strain>
    </source>
</reference>
<dbReference type="HOGENOM" id="CLU_014015_2_1_11"/>
<dbReference type="CDD" id="cd00685">
    <property type="entry name" value="Trans_IPPS_HT"/>
    <property type="match status" value="1"/>
</dbReference>
<dbReference type="KEGG" id="gbr:Gbro_2550"/>
<dbReference type="SUPFAM" id="SSF48576">
    <property type="entry name" value="Terpenoid synthases"/>
    <property type="match status" value="1"/>
</dbReference>
<accession>D0LER6</accession>
<dbReference type="InterPro" id="IPR008949">
    <property type="entry name" value="Isoprenoid_synthase_dom_sf"/>
</dbReference>
<dbReference type="GO" id="GO:0004659">
    <property type="term" value="F:prenyltransferase activity"/>
    <property type="evidence" value="ECO:0007669"/>
    <property type="project" value="InterPro"/>
</dbReference>
<dbReference type="PROSITE" id="PS00723">
    <property type="entry name" value="POLYPRENYL_SYNTHASE_1"/>
    <property type="match status" value="1"/>
</dbReference>
<evidence type="ECO:0000256" key="4">
    <source>
        <dbReference type="ARBA" id="ARBA00022679"/>
    </source>
</evidence>
<evidence type="ECO:0000256" key="3">
    <source>
        <dbReference type="ARBA" id="ARBA00006706"/>
    </source>
</evidence>
<dbReference type="EMBL" id="CP001802">
    <property type="protein sequence ID" value="ACY21790.1"/>
    <property type="molecule type" value="Genomic_DNA"/>
</dbReference>
<comment type="similarity">
    <text evidence="3 7">Belongs to the FPP/GGPP synthase family.</text>
</comment>
<dbReference type="eggNOG" id="COG0142">
    <property type="taxonomic scope" value="Bacteria"/>
</dbReference>
<dbReference type="STRING" id="526226.Gbro_2550"/>
<evidence type="ECO:0000313" key="9">
    <source>
        <dbReference type="Proteomes" id="UP000001219"/>
    </source>
</evidence>
<sequence length="377" mass="40332">MSPPHISHAPTATIDTATINTAIETLWAENMLGVDAVLNRHVHARGRRLADIDPDIAPLADYLVRALSGGKRLRAAFCLWGARGAAGGDLPAGAVDAAAAIELFHLGALIHDDVMDHSDRRRGMPTVHRRFADRHTADGLAGDPEAFGQAVAILAGDLCLMWSDEVLADAVSAASPEIGQRARAVWSLMRDETVGGQYLDMLAQATPTTSLTRTRLVLHYKSAKYTVAQPLRLGGALAGADDDLLDAYESLGLIAGEAFQLRDDLLGVFGDVATTGKPVIDDIREGKRTLLVAVASERADPAQRLLLERSLGNPHLTDDDLVAVGRVLHDTGAVRHVEDRIDDLAAEALAAVETLPVDDVCRNALARLVSRCIWRDS</sequence>
<gene>
    <name evidence="8" type="ordered locus">Gbro_2550</name>
</gene>
<dbReference type="Pfam" id="PF00348">
    <property type="entry name" value="polyprenyl_synt"/>
    <property type="match status" value="1"/>
</dbReference>
<organism evidence="8 9">
    <name type="scientific">Gordonia bronchialis (strain ATCC 25592 / DSM 43247 / BCRC 13721 / JCM 3198 / KCTC 3076 / NBRC 16047 / NCTC 10667)</name>
    <name type="common">Rhodococcus bronchialis</name>
    <dbReference type="NCBI Taxonomy" id="526226"/>
    <lineage>
        <taxon>Bacteria</taxon>
        <taxon>Bacillati</taxon>
        <taxon>Actinomycetota</taxon>
        <taxon>Actinomycetes</taxon>
        <taxon>Mycobacteriales</taxon>
        <taxon>Gordoniaceae</taxon>
        <taxon>Gordonia</taxon>
    </lineage>
</organism>
<dbReference type="SFLD" id="SFLDG01017">
    <property type="entry name" value="Polyprenyl_Transferase_Like"/>
    <property type="match status" value="1"/>
</dbReference>
<evidence type="ECO:0000313" key="8">
    <source>
        <dbReference type="EMBL" id="ACY21790.1"/>
    </source>
</evidence>
<dbReference type="InterPro" id="IPR033749">
    <property type="entry name" value="Polyprenyl_synt_CS"/>
</dbReference>
<dbReference type="Gene3D" id="1.10.600.10">
    <property type="entry name" value="Farnesyl Diphosphate Synthase"/>
    <property type="match status" value="1"/>
</dbReference>
<proteinExistence type="inferred from homology"/>
<dbReference type="GO" id="GO:0008299">
    <property type="term" value="P:isoprenoid biosynthetic process"/>
    <property type="evidence" value="ECO:0007669"/>
    <property type="project" value="InterPro"/>
</dbReference>
<dbReference type="PANTHER" id="PTHR12001">
    <property type="entry name" value="GERANYLGERANYL PYROPHOSPHATE SYNTHASE"/>
    <property type="match status" value="1"/>
</dbReference>
<reference evidence="9" key="1">
    <citation type="submission" date="2009-10" db="EMBL/GenBank/DDBJ databases">
        <title>The complete chromosome of Gordonia bronchialis DSM 43247.</title>
        <authorList>
            <consortium name="US DOE Joint Genome Institute (JGI-PGF)"/>
            <person name="Lucas S."/>
            <person name="Copeland A."/>
            <person name="Lapidus A."/>
            <person name="Glavina del Rio T."/>
            <person name="Dalin E."/>
            <person name="Tice H."/>
            <person name="Bruce D."/>
            <person name="Goodwin L."/>
            <person name="Pitluck S."/>
            <person name="Kyrpides N."/>
            <person name="Mavromatis K."/>
            <person name="Ivanova N."/>
            <person name="Ovchinnikova G."/>
            <person name="Saunders E."/>
            <person name="Brettin T."/>
            <person name="Detter J.C."/>
            <person name="Han C."/>
            <person name="Larimer F."/>
            <person name="Land M."/>
            <person name="Hauser L."/>
            <person name="Markowitz V."/>
            <person name="Cheng J.-F."/>
            <person name="Hugenholtz P."/>
            <person name="Woyke T."/>
            <person name="Wu D."/>
            <person name="Jando M."/>
            <person name="Schneider S."/>
            <person name="Goeker M."/>
            <person name="Klenk H.-P."/>
            <person name="Eisen J.A."/>
        </authorList>
    </citation>
    <scope>NUCLEOTIDE SEQUENCE [LARGE SCALE GENOMIC DNA]</scope>
    <source>
        <strain evidence="9">ATCC 25592 / DSM 43247 / BCRC 13721 / JCM 3198 / KCTC 3076 / NBRC 16047 / NCTC 10667</strain>
    </source>
</reference>
<keyword evidence="4 7" id="KW-0808">Transferase</keyword>
<name>D0LER6_GORB4</name>
<protein>
    <submittedName>
        <fullName evidence="8">Polyprenyl synthetase</fullName>
    </submittedName>
</protein>
<dbReference type="RefSeq" id="WP_012834345.1">
    <property type="nucleotide sequence ID" value="NC_013441.1"/>
</dbReference>
<evidence type="ECO:0000256" key="5">
    <source>
        <dbReference type="ARBA" id="ARBA00022723"/>
    </source>
</evidence>
<dbReference type="PANTHER" id="PTHR12001:SF85">
    <property type="entry name" value="SHORT CHAIN ISOPRENYL DIPHOSPHATE SYNTHASE"/>
    <property type="match status" value="1"/>
</dbReference>
<evidence type="ECO:0000256" key="6">
    <source>
        <dbReference type="ARBA" id="ARBA00022842"/>
    </source>
</evidence>
<comment type="pathway">
    <text evidence="2">Isoprenoid biosynthesis.</text>
</comment>
<dbReference type="AlphaFoldDB" id="D0LER6"/>
<comment type="cofactor">
    <cofactor evidence="1">
        <name>Mg(2+)</name>
        <dbReference type="ChEBI" id="CHEBI:18420"/>
    </cofactor>
</comment>
<dbReference type="SFLD" id="SFLDS00005">
    <property type="entry name" value="Isoprenoid_Synthase_Type_I"/>
    <property type="match status" value="1"/>
</dbReference>
<evidence type="ECO:0000256" key="7">
    <source>
        <dbReference type="RuleBase" id="RU004466"/>
    </source>
</evidence>
<keyword evidence="5" id="KW-0479">Metal-binding</keyword>
<keyword evidence="6" id="KW-0460">Magnesium</keyword>
<evidence type="ECO:0000256" key="1">
    <source>
        <dbReference type="ARBA" id="ARBA00001946"/>
    </source>
</evidence>
<dbReference type="Proteomes" id="UP000001219">
    <property type="component" value="Chromosome"/>
</dbReference>
<dbReference type="InterPro" id="IPR000092">
    <property type="entry name" value="Polyprenyl_synt"/>
</dbReference>
<keyword evidence="9" id="KW-1185">Reference proteome</keyword>
<dbReference type="GO" id="GO:0046872">
    <property type="term" value="F:metal ion binding"/>
    <property type="evidence" value="ECO:0007669"/>
    <property type="project" value="UniProtKB-KW"/>
</dbReference>